<dbReference type="RefSeq" id="WP_230337941.1">
    <property type="nucleotide sequence ID" value="NZ_CP069798.1"/>
</dbReference>
<dbReference type="KEGG" id="ptes:JQU52_07710"/>
<sequence length="227" mass="26163">MKKSFIAFIGLMLWLVFAMPAYAAACTNLKPVHSLDDLLLQLYNNLDSDCLFQMTAQELSFAWEIVVLEDWNIQDIDDVDMEKKRAISIAESSKIYTDDLSNLYITKGQVRNLDAIEIKGTRDYLFKYSSFFKDGQFPPSLPTPYIIQRNVEGSLFIETSNFFSENNIFNNYKPLETYFWIGGISNLKISPIIVMSSAPDATLSEITLYRTIPSFIRRDVYEKFDID</sequence>
<evidence type="ECO:0000313" key="2">
    <source>
        <dbReference type="EMBL" id="QRQ80658.1"/>
    </source>
</evidence>
<feature type="chain" id="PRO_5034396440" evidence="1">
    <location>
        <begin position="24"/>
        <end position="227"/>
    </location>
</feature>
<dbReference type="Proteomes" id="UP000653156">
    <property type="component" value="Chromosome"/>
</dbReference>
<feature type="signal peptide" evidence="1">
    <location>
        <begin position="1"/>
        <end position="23"/>
    </location>
</feature>
<gene>
    <name evidence="2" type="ORF">JQU52_07710</name>
</gene>
<keyword evidence="1" id="KW-0732">Signal</keyword>
<evidence type="ECO:0000256" key="1">
    <source>
        <dbReference type="SAM" id="SignalP"/>
    </source>
</evidence>
<dbReference type="EMBL" id="CP069798">
    <property type="protein sequence ID" value="QRQ80658.1"/>
    <property type="molecule type" value="Genomic_DNA"/>
</dbReference>
<reference evidence="2" key="1">
    <citation type="submission" date="2021-02" db="EMBL/GenBank/DDBJ databases">
        <title>Neisseriaceae sp. 26B isolated from the cloaca of a Common Toad-headed Turtle (Mesoclemmys nasuta).</title>
        <authorList>
            <person name="Spergser J."/>
            <person name="Busse H.-J."/>
        </authorList>
    </citation>
    <scope>NUCLEOTIDE SEQUENCE</scope>
    <source>
        <strain evidence="2">26B</strain>
    </source>
</reference>
<protein>
    <submittedName>
        <fullName evidence="2">Uncharacterized protein</fullName>
    </submittedName>
</protein>
<name>A0A892ZDS9_9NEIS</name>
<accession>A0A892ZDS9</accession>
<dbReference type="AlphaFoldDB" id="A0A892ZDS9"/>
<evidence type="ECO:0000313" key="3">
    <source>
        <dbReference type="Proteomes" id="UP000653156"/>
    </source>
</evidence>
<proteinExistence type="predicted"/>
<keyword evidence="3" id="KW-1185">Reference proteome</keyword>
<organism evidence="2 3">
    <name type="scientific">Paralysiella testudinis</name>
    <dbReference type="NCBI Taxonomy" id="2809020"/>
    <lineage>
        <taxon>Bacteria</taxon>
        <taxon>Pseudomonadati</taxon>
        <taxon>Pseudomonadota</taxon>
        <taxon>Betaproteobacteria</taxon>
        <taxon>Neisseriales</taxon>
        <taxon>Neisseriaceae</taxon>
        <taxon>Paralysiella</taxon>
    </lineage>
</organism>